<evidence type="ECO:0000256" key="1">
    <source>
        <dbReference type="ARBA" id="ARBA00001974"/>
    </source>
</evidence>
<accession>A0A7I8VP36</accession>
<organism evidence="7 8">
    <name type="scientific">Dimorphilus gyrociliatus</name>
    <dbReference type="NCBI Taxonomy" id="2664684"/>
    <lineage>
        <taxon>Eukaryota</taxon>
        <taxon>Metazoa</taxon>
        <taxon>Spiralia</taxon>
        <taxon>Lophotrochozoa</taxon>
        <taxon>Annelida</taxon>
        <taxon>Polychaeta</taxon>
        <taxon>Polychaeta incertae sedis</taxon>
        <taxon>Dinophilidae</taxon>
        <taxon>Dimorphilus</taxon>
    </lineage>
</organism>
<dbReference type="InterPro" id="IPR001433">
    <property type="entry name" value="OxRdtase_FAD/NAD-bd"/>
</dbReference>
<feature type="domain" description="Oxidoreductase FAD/NAD(P)-binding" evidence="6">
    <location>
        <begin position="237"/>
        <end position="337"/>
    </location>
</feature>
<feature type="binding site" evidence="5">
    <location>
        <position position="193"/>
    </location>
    <ligand>
        <name>FAD</name>
        <dbReference type="ChEBI" id="CHEBI:57692"/>
    </ligand>
</feature>
<evidence type="ECO:0000256" key="5">
    <source>
        <dbReference type="PIRSR" id="PIRSR601834-1"/>
    </source>
</evidence>
<reference evidence="7 8" key="1">
    <citation type="submission" date="2020-08" db="EMBL/GenBank/DDBJ databases">
        <authorList>
            <person name="Hejnol A."/>
        </authorList>
    </citation>
    <scope>NUCLEOTIDE SEQUENCE [LARGE SCALE GENOMIC DNA]</scope>
</reference>
<dbReference type="InterPro" id="IPR039261">
    <property type="entry name" value="FNR_nucleotide-bd"/>
</dbReference>
<dbReference type="Gene3D" id="3.40.50.80">
    <property type="entry name" value="Nucleotide-binding domain of ferredoxin-NADP reductase (FNR) module"/>
    <property type="match status" value="1"/>
</dbReference>
<protein>
    <submittedName>
        <fullName evidence="7">DgyrCDS6249</fullName>
    </submittedName>
</protein>
<feature type="binding site" evidence="5">
    <location>
        <position position="191"/>
    </location>
    <ligand>
        <name>FAD</name>
        <dbReference type="ChEBI" id="CHEBI:57692"/>
    </ligand>
</feature>
<dbReference type="PANTHER" id="PTHR19370">
    <property type="entry name" value="NADH-CYTOCHROME B5 REDUCTASE"/>
    <property type="match status" value="1"/>
</dbReference>
<keyword evidence="8" id="KW-1185">Reference proteome</keyword>
<feature type="binding site" evidence="5">
    <location>
        <position position="245"/>
    </location>
    <ligand>
        <name>FAD</name>
        <dbReference type="ChEBI" id="CHEBI:57692"/>
    </ligand>
</feature>
<dbReference type="EMBL" id="CAJFCJ010000007">
    <property type="protein sequence ID" value="CAD5117481.1"/>
    <property type="molecule type" value="Genomic_DNA"/>
</dbReference>
<feature type="binding site" evidence="5">
    <location>
        <position position="168"/>
    </location>
    <ligand>
        <name>FAD</name>
        <dbReference type="ChEBI" id="CHEBI:57692"/>
    </ligand>
</feature>
<dbReference type="Proteomes" id="UP000549394">
    <property type="component" value="Unassembled WGS sequence"/>
</dbReference>
<gene>
    <name evidence="7" type="ORF">DGYR_LOCUS6003</name>
</gene>
<name>A0A7I8VP36_9ANNE</name>
<evidence type="ECO:0000256" key="4">
    <source>
        <dbReference type="ARBA" id="ARBA00023002"/>
    </source>
</evidence>
<keyword evidence="2 5" id="KW-0285">Flavoprotein</keyword>
<keyword evidence="4" id="KW-0560">Oxidoreductase</keyword>
<proteinExistence type="predicted"/>
<comment type="caution">
    <text evidence="7">The sequence shown here is derived from an EMBL/GenBank/DDBJ whole genome shotgun (WGS) entry which is preliminary data.</text>
</comment>
<sequence length="343" mass="39771">MGGAVPSCLKNHHEVSPQGSFQTVPNTFELISLPSIRPIFFCVEDSKEVTALISSTTAVINENDIIIDKFDKYVEIHVIIRDSEDTVEKPYSVTIHRDFYDNFTIQTVKQHIFVKENHTSLELDVIDIRFKKKETTTKKRKTEPPLPLCMSLDDSDEWNFSDLDFKAYTPVPYSLRHNDDRVKNGQVFNVIIKMYPDFDRSFTNNFLNADIGERLKVSNFSGTFDIRVIKNAEKIYMLAGGTGFTPLASIIHYCFNFQQQTIMNLMYFNKRERDIIWKYQLDQMNHEVENFNVVYVLTEEENWTGKNGTVVNEARGWLPHDQKGVFIMACGPDSFNREIKWSG</sequence>
<dbReference type="OrthoDB" id="432299at2759"/>
<evidence type="ECO:0000313" key="7">
    <source>
        <dbReference type="EMBL" id="CAD5117481.1"/>
    </source>
</evidence>
<dbReference type="AlphaFoldDB" id="A0A7I8VP36"/>
<dbReference type="GO" id="GO:0016491">
    <property type="term" value="F:oxidoreductase activity"/>
    <property type="evidence" value="ECO:0007669"/>
    <property type="project" value="UniProtKB-KW"/>
</dbReference>
<keyword evidence="3 5" id="KW-0274">FAD</keyword>
<dbReference type="SUPFAM" id="SSF52343">
    <property type="entry name" value="Ferredoxin reductase-like, C-terminal NADP-linked domain"/>
    <property type="match status" value="1"/>
</dbReference>
<evidence type="ECO:0000256" key="3">
    <source>
        <dbReference type="ARBA" id="ARBA00022827"/>
    </source>
</evidence>
<evidence type="ECO:0000259" key="6">
    <source>
        <dbReference type="Pfam" id="PF00175"/>
    </source>
</evidence>
<evidence type="ECO:0000313" key="8">
    <source>
        <dbReference type="Proteomes" id="UP000549394"/>
    </source>
</evidence>
<comment type="cofactor">
    <cofactor evidence="1 5">
        <name>FAD</name>
        <dbReference type="ChEBI" id="CHEBI:57692"/>
    </cofactor>
</comment>
<dbReference type="InterPro" id="IPR001834">
    <property type="entry name" value="CBR-like"/>
</dbReference>
<evidence type="ECO:0000256" key="2">
    <source>
        <dbReference type="ARBA" id="ARBA00022630"/>
    </source>
</evidence>
<dbReference type="Pfam" id="PF00175">
    <property type="entry name" value="NAD_binding_1"/>
    <property type="match status" value="1"/>
</dbReference>